<evidence type="ECO:0008006" key="4">
    <source>
        <dbReference type="Google" id="ProtNLM"/>
    </source>
</evidence>
<feature type="region of interest" description="Disordered" evidence="1">
    <location>
        <begin position="1"/>
        <end position="46"/>
    </location>
</feature>
<organism evidence="2 3">
    <name type="scientific">Mycobacterium haemophilum</name>
    <dbReference type="NCBI Taxonomy" id="29311"/>
    <lineage>
        <taxon>Bacteria</taxon>
        <taxon>Bacillati</taxon>
        <taxon>Actinomycetota</taxon>
        <taxon>Actinomycetes</taxon>
        <taxon>Mycobacteriales</taxon>
        <taxon>Mycobacteriaceae</taxon>
        <taxon>Mycobacterium</taxon>
    </lineage>
</organism>
<sequence>MNLPGNDDDDNDLSALDFYSTDRGHESSSFDALDGYAPTEPEATEDDDLDVLQSLTEPEEEIEVDLFTVTNPAKSVSVSVLMDGRVHQVKLSDKATRMGETKLAEEIFVLASLARQKARAAQYTYMLDNLEGDEESTAAIRELVGLTLNLPTPEQAAAEEEEVFATRYFGEND</sequence>
<dbReference type="PATRIC" id="fig|29311.18.peg.3442"/>
<evidence type="ECO:0000313" key="3">
    <source>
        <dbReference type="Proteomes" id="UP000036334"/>
    </source>
</evidence>
<protein>
    <recommendedName>
        <fullName evidence="4">Secretion protein EspH</fullName>
    </recommendedName>
</protein>
<keyword evidence="3" id="KW-1185">Reference proteome</keyword>
<gene>
    <name evidence="2" type="ORF">ABH38_19880</name>
</gene>
<feature type="compositionally biased region" description="Acidic residues" evidence="1">
    <location>
        <begin position="1"/>
        <end position="12"/>
    </location>
</feature>
<dbReference type="OrthoDB" id="4641051at2"/>
<dbReference type="EMBL" id="LDPR01000034">
    <property type="protein sequence ID" value="KLO34079.1"/>
    <property type="molecule type" value="Genomic_DNA"/>
</dbReference>
<accession>A0A0I9T8N0</accession>
<proteinExistence type="predicted"/>
<name>A0A0I9T8N0_9MYCO</name>
<evidence type="ECO:0000313" key="2">
    <source>
        <dbReference type="EMBL" id="KLO34079.1"/>
    </source>
</evidence>
<reference evidence="2 3" key="1">
    <citation type="submission" date="2015-05" db="EMBL/GenBank/DDBJ databases">
        <title>Genome sequence of Mycobacterium haemophilum.</title>
        <authorList>
            <person name="Greninger A.L."/>
            <person name="Cunningham G."/>
            <person name="Miller S."/>
        </authorList>
    </citation>
    <scope>NUCLEOTIDE SEQUENCE [LARGE SCALE GENOMIC DNA]</scope>
    <source>
        <strain evidence="3">UC1</strain>
    </source>
</reference>
<dbReference type="Proteomes" id="UP000036334">
    <property type="component" value="Unassembled WGS sequence"/>
</dbReference>
<dbReference type="STRING" id="1202450.B586_02780"/>
<dbReference type="AlphaFoldDB" id="A0A0I9T8N0"/>
<dbReference type="RefSeq" id="WP_047316819.1">
    <property type="nucleotide sequence ID" value="NZ_LDPQ01000041.1"/>
</dbReference>
<comment type="caution">
    <text evidence="2">The sequence shown here is derived from an EMBL/GenBank/DDBJ whole genome shotgun (WGS) entry which is preliminary data.</text>
</comment>
<evidence type="ECO:0000256" key="1">
    <source>
        <dbReference type="SAM" id="MobiDB-lite"/>
    </source>
</evidence>